<reference evidence="2 3" key="1">
    <citation type="journal article" date="2005" name="Int. J. Syst. Evol. Microbiol.">
        <title>Nitrincola lacisaponensis gen. nov., sp. nov., a novel alkaliphilic bacterium isolated from an alkaline, saline lake.</title>
        <authorList>
            <person name="Dimitriu P.A."/>
            <person name="Shukla S.K."/>
            <person name="Conradt J."/>
            <person name="Marquez M.C."/>
            <person name="Ventosa A."/>
            <person name="Maglia A."/>
            <person name="Peyton B.M."/>
            <person name="Pinkart H.C."/>
            <person name="Mormile M.R."/>
        </authorList>
    </citation>
    <scope>NUCLEOTIDE SEQUENCE [LARGE SCALE GENOMIC DNA]</scope>
    <source>
        <strain evidence="2 3">4CA</strain>
    </source>
</reference>
<evidence type="ECO:0000313" key="3">
    <source>
        <dbReference type="Proteomes" id="UP000027318"/>
    </source>
</evidence>
<dbReference type="NCBIfam" id="TIGR00738">
    <property type="entry name" value="rrf2_super"/>
    <property type="match status" value="1"/>
</dbReference>
<sequence>MHITRFTDYTLRVLIQVAAQSPQPCTIAEVATRYNISRNHLMKVVQALSQRGYLAAQRGKNGGLQLPKPAAEINLGQLIRDCEQERPLVECFGSDNQCVITSACRLKSLLAEAQEAFFSVLDRYTLADLVGTVHRQALIELLQLPHHPDEHSLGYS</sequence>
<dbReference type="RefSeq" id="WP_051632881.1">
    <property type="nucleotide sequence ID" value="NZ_JMSZ01000042.1"/>
</dbReference>
<evidence type="ECO:0000256" key="1">
    <source>
        <dbReference type="ARBA" id="ARBA00023125"/>
    </source>
</evidence>
<dbReference type="GO" id="GO:0003700">
    <property type="term" value="F:DNA-binding transcription factor activity"/>
    <property type="evidence" value="ECO:0007669"/>
    <property type="project" value="TreeGrafter"/>
</dbReference>
<evidence type="ECO:0000313" key="2">
    <source>
        <dbReference type="EMBL" id="KDE38656.1"/>
    </source>
</evidence>
<dbReference type="InterPro" id="IPR000944">
    <property type="entry name" value="Tscrpt_reg_Rrf2"/>
</dbReference>
<keyword evidence="3" id="KW-1185">Reference proteome</keyword>
<comment type="caution">
    <text evidence="2">The sequence shown here is derived from an EMBL/GenBank/DDBJ whole genome shotgun (WGS) entry which is preliminary data.</text>
</comment>
<gene>
    <name evidence="2" type="ORF">ADINL_3111</name>
</gene>
<dbReference type="Pfam" id="PF02082">
    <property type="entry name" value="Rrf2"/>
    <property type="match status" value="1"/>
</dbReference>
<protein>
    <submittedName>
        <fullName evidence="2">Nitrite-sensitive transcriptional repressor NsrR</fullName>
    </submittedName>
</protein>
<proteinExistence type="predicted"/>
<dbReference type="STRING" id="267850.ADINL_3111"/>
<dbReference type="AlphaFoldDB" id="A0A063Y1K3"/>
<dbReference type="PANTHER" id="PTHR33221">
    <property type="entry name" value="WINGED HELIX-TURN-HELIX TRANSCRIPTIONAL REGULATOR, RRF2 FAMILY"/>
    <property type="match status" value="1"/>
</dbReference>
<accession>A0A063Y1K3</accession>
<dbReference type="InterPro" id="IPR036388">
    <property type="entry name" value="WH-like_DNA-bd_sf"/>
</dbReference>
<keyword evidence="1" id="KW-0238">DNA-binding</keyword>
<dbReference type="OrthoDB" id="9795923at2"/>
<dbReference type="Proteomes" id="UP000027318">
    <property type="component" value="Unassembled WGS sequence"/>
</dbReference>
<organism evidence="2 3">
    <name type="scientific">Nitrincola lacisaponensis</name>
    <dbReference type="NCBI Taxonomy" id="267850"/>
    <lineage>
        <taxon>Bacteria</taxon>
        <taxon>Pseudomonadati</taxon>
        <taxon>Pseudomonadota</taxon>
        <taxon>Gammaproteobacteria</taxon>
        <taxon>Oceanospirillales</taxon>
        <taxon>Oceanospirillaceae</taxon>
        <taxon>Nitrincola</taxon>
    </lineage>
</organism>
<dbReference type="Gene3D" id="1.10.10.10">
    <property type="entry name" value="Winged helix-like DNA-binding domain superfamily/Winged helix DNA-binding domain"/>
    <property type="match status" value="1"/>
</dbReference>
<dbReference type="PATRIC" id="fig|267850.7.peg.3062"/>
<dbReference type="PROSITE" id="PS51197">
    <property type="entry name" value="HTH_RRF2_2"/>
    <property type="match status" value="1"/>
</dbReference>
<dbReference type="InterPro" id="IPR036390">
    <property type="entry name" value="WH_DNA-bd_sf"/>
</dbReference>
<dbReference type="EMBL" id="JMSZ01000042">
    <property type="protein sequence ID" value="KDE38656.1"/>
    <property type="molecule type" value="Genomic_DNA"/>
</dbReference>
<name>A0A063Y1K3_9GAMM</name>
<dbReference type="GO" id="GO:0005829">
    <property type="term" value="C:cytosol"/>
    <property type="evidence" value="ECO:0007669"/>
    <property type="project" value="TreeGrafter"/>
</dbReference>
<dbReference type="PANTHER" id="PTHR33221:SF4">
    <property type="entry name" value="HTH-TYPE TRANSCRIPTIONAL REPRESSOR NSRR"/>
    <property type="match status" value="1"/>
</dbReference>
<dbReference type="GO" id="GO:0003677">
    <property type="term" value="F:DNA binding"/>
    <property type="evidence" value="ECO:0007669"/>
    <property type="project" value="UniProtKB-KW"/>
</dbReference>
<dbReference type="SUPFAM" id="SSF46785">
    <property type="entry name" value="Winged helix' DNA-binding domain"/>
    <property type="match status" value="1"/>
</dbReference>